<evidence type="ECO:0000313" key="2">
    <source>
        <dbReference type="Proteomes" id="UP001652445"/>
    </source>
</evidence>
<name>A0ABT2UF02_9BACL</name>
<reference evidence="1 2" key="1">
    <citation type="submission" date="2022-09" db="EMBL/GenBank/DDBJ databases">
        <authorList>
            <person name="Han X.L."/>
            <person name="Wang Q."/>
            <person name="Lu T."/>
        </authorList>
    </citation>
    <scope>NUCLEOTIDE SEQUENCE [LARGE SCALE GENOMIC DNA]</scope>
    <source>
        <strain evidence="1 2">WQ 127069</strain>
    </source>
</reference>
<dbReference type="EMBL" id="JAOQIO010000039">
    <property type="protein sequence ID" value="MCU6793223.1"/>
    <property type="molecule type" value="Genomic_DNA"/>
</dbReference>
<gene>
    <name evidence="1" type="ORF">OB236_13965</name>
</gene>
<dbReference type="Proteomes" id="UP001652445">
    <property type="component" value="Unassembled WGS sequence"/>
</dbReference>
<sequence>MREKIYGLDFEINSSTIVNNEKVINLIPNPDSTTIYEKSLEVLDEDSLKLLWSKNFFGINHNTQMFQVMYDTFVDKLIDVKNIDDTLTVHALFCDLIIRFGAIIEDFAGFCSSCYRHVLESTSLAEHFVAFGYPKEFYIKMLSDQSEAYLQPGFEATQTKDEVDMRIRQIFRIPQTKEELDTIFIDLTDTEKELIWKGISSTTSILSDRMEWIAENIVSKHPSNFTLFDTYNKLKHGFAPFYSYLYPSPLDLATTDIQSSDEAIVESFIKDSMLIMHNKLPVQMTEVEKLRSKNQKLGTITTTRIEVTKEKADQILNTVKAIDYLYKNLVKRYLAYSQGINRIQFLGSSEYLTTEESDAIISILDDDSRYA</sequence>
<protein>
    <submittedName>
        <fullName evidence="1">Uncharacterized protein</fullName>
    </submittedName>
</protein>
<organism evidence="1 2">
    <name type="scientific">Paenibacillus baimaensis</name>
    <dbReference type="NCBI Taxonomy" id="2982185"/>
    <lineage>
        <taxon>Bacteria</taxon>
        <taxon>Bacillati</taxon>
        <taxon>Bacillota</taxon>
        <taxon>Bacilli</taxon>
        <taxon>Bacillales</taxon>
        <taxon>Paenibacillaceae</taxon>
        <taxon>Paenibacillus</taxon>
    </lineage>
</organism>
<evidence type="ECO:0000313" key="1">
    <source>
        <dbReference type="EMBL" id="MCU6793223.1"/>
    </source>
</evidence>
<proteinExistence type="predicted"/>
<accession>A0ABT2UF02</accession>
<keyword evidence="2" id="KW-1185">Reference proteome</keyword>
<dbReference type="RefSeq" id="WP_262684529.1">
    <property type="nucleotide sequence ID" value="NZ_JAOQIO010000039.1"/>
</dbReference>
<comment type="caution">
    <text evidence="1">The sequence shown here is derived from an EMBL/GenBank/DDBJ whole genome shotgun (WGS) entry which is preliminary data.</text>
</comment>